<dbReference type="InterPro" id="IPR028889">
    <property type="entry name" value="USP"/>
</dbReference>
<dbReference type="GO" id="GO:0016579">
    <property type="term" value="P:protein deubiquitination"/>
    <property type="evidence" value="ECO:0007669"/>
    <property type="project" value="InterPro"/>
</dbReference>
<dbReference type="GO" id="GO:0005829">
    <property type="term" value="C:cytosol"/>
    <property type="evidence" value="ECO:0007669"/>
    <property type="project" value="TreeGrafter"/>
</dbReference>
<dbReference type="GO" id="GO:0005634">
    <property type="term" value="C:nucleus"/>
    <property type="evidence" value="ECO:0007669"/>
    <property type="project" value="TreeGrafter"/>
</dbReference>
<evidence type="ECO:0000256" key="2">
    <source>
        <dbReference type="ARBA" id="ARBA00009085"/>
    </source>
</evidence>
<keyword evidence="4" id="KW-0645">Protease</keyword>
<dbReference type="GO" id="GO:0004843">
    <property type="term" value="F:cysteine-type deubiquitinase activity"/>
    <property type="evidence" value="ECO:0007669"/>
    <property type="project" value="UniProtKB-EC"/>
</dbReference>
<dbReference type="GeneID" id="94195029"/>
<evidence type="ECO:0000313" key="9">
    <source>
        <dbReference type="Proteomes" id="UP001497744"/>
    </source>
</evidence>
<dbReference type="RefSeq" id="XP_067715617.1">
    <property type="nucleotide sequence ID" value="XM_067859516.1"/>
</dbReference>
<dbReference type="Gene3D" id="3.90.70.10">
    <property type="entry name" value="Cysteine proteinases"/>
    <property type="match status" value="1"/>
</dbReference>
<accession>A0AAV4LUB4</accession>
<evidence type="ECO:0000259" key="7">
    <source>
        <dbReference type="PROSITE" id="PS50235"/>
    </source>
</evidence>
<evidence type="ECO:0000256" key="3">
    <source>
        <dbReference type="ARBA" id="ARBA00012759"/>
    </source>
</evidence>
<comment type="catalytic activity">
    <reaction evidence="1">
        <text>Thiol-dependent hydrolysis of ester, thioester, amide, peptide and isopeptide bonds formed by the C-terminal Gly of ubiquitin (a 76-residue protein attached to proteins as an intracellular targeting signal).</text>
        <dbReference type="EC" id="3.4.19.12"/>
    </reaction>
</comment>
<dbReference type="GO" id="GO:0006508">
    <property type="term" value="P:proteolysis"/>
    <property type="evidence" value="ECO:0007669"/>
    <property type="project" value="UniProtKB-KW"/>
</dbReference>
<dbReference type="PROSITE" id="PS00973">
    <property type="entry name" value="USP_2"/>
    <property type="match status" value="1"/>
</dbReference>
<keyword evidence="9" id="KW-1185">Reference proteome</keyword>
<organism evidence="8 9">
    <name type="scientific">Babesia caballi</name>
    <dbReference type="NCBI Taxonomy" id="5871"/>
    <lineage>
        <taxon>Eukaryota</taxon>
        <taxon>Sar</taxon>
        <taxon>Alveolata</taxon>
        <taxon>Apicomplexa</taxon>
        <taxon>Aconoidasida</taxon>
        <taxon>Piroplasmida</taxon>
        <taxon>Babesiidae</taxon>
        <taxon>Babesia</taxon>
    </lineage>
</organism>
<feature type="region of interest" description="Disordered" evidence="6">
    <location>
        <begin position="133"/>
        <end position="157"/>
    </location>
</feature>
<evidence type="ECO:0000256" key="1">
    <source>
        <dbReference type="ARBA" id="ARBA00000707"/>
    </source>
</evidence>
<comment type="similarity">
    <text evidence="2">Belongs to the peptidase C19 family.</text>
</comment>
<dbReference type="Proteomes" id="UP001497744">
    <property type="component" value="Unassembled WGS sequence"/>
</dbReference>
<dbReference type="PROSITE" id="PS50235">
    <property type="entry name" value="USP_3"/>
    <property type="match status" value="1"/>
</dbReference>
<name>A0AAV4LUB4_BABCB</name>
<keyword evidence="5 8" id="KW-0378">Hydrolase</keyword>
<comment type="caution">
    <text evidence="8">The sequence shown here is derived from an EMBL/GenBank/DDBJ whole genome shotgun (WGS) entry which is preliminary data.</text>
</comment>
<evidence type="ECO:0000256" key="4">
    <source>
        <dbReference type="ARBA" id="ARBA00022670"/>
    </source>
</evidence>
<dbReference type="Pfam" id="PF00443">
    <property type="entry name" value="UCH"/>
    <property type="match status" value="1"/>
</dbReference>
<dbReference type="SUPFAM" id="SSF54001">
    <property type="entry name" value="Cysteine proteinases"/>
    <property type="match status" value="1"/>
</dbReference>
<dbReference type="InterPro" id="IPR038765">
    <property type="entry name" value="Papain-like_cys_pep_sf"/>
</dbReference>
<dbReference type="InterPro" id="IPR050164">
    <property type="entry name" value="Peptidase_C19"/>
</dbReference>
<evidence type="ECO:0000256" key="6">
    <source>
        <dbReference type="SAM" id="MobiDB-lite"/>
    </source>
</evidence>
<dbReference type="AlphaFoldDB" id="A0AAV4LUB4"/>
<dbReference type="EMBL" id="BPLF01000002">
    <property type="protein sequence ID" value="GIX63548.1"/>
    <property type="molecule type" value="Genomic_DNA"/>
</dbReference>
<protein>
    <recommendedName>
        <fullName evidence="3">ubiquitinyl hydrolase 1</fullName>
        <ecNumber evidence="3">3.4.19.12</ecNumber>
    </recommendedName>
</protein>
<evidence type="ECO:0000313" key="8">
    <source>
        <dbReference type="EMBL" id="GIX63548.1"/>
    </source>
</evidence>
<dbReference type="InterPro" id="IPR018200">
    <property type="entry name" value="USP_CS"/>
</dbReference>
<proteinExistence type="inferred from homology"/>
<evidence type="ECO:0000256" key="5">
    <source>
        <dbReference type="ARBA" id="ARBA00022801"/>
    </source>
</evidence>
<feature type="domain" description="USP" evidence="7">
    <location>
        <begin position="23"/>
        <end position="371"/>
    </location>
</feature>
<sequence>MHLLRQLLGYGNEAPKGGRSGPCGLDNALNNCYCNAVLQALFTVAGFRTQAIQMQNYEAEISSALGRLYSRCDTGTGVQSARNLLLRIYKQTDTFVLGDQQDAHEFLTYLINTMMDEIKALQKRHSLVLSSDYSSSDDMQEEGRRGSSSGQHGALTPVENANPYKIGSTWVSQLFEGSLRSETTCHSCKTVTGTMEPFITISVDIFESCDIAHCIKQYCTAELLTGKNQFFCDTCHEYTDASKRVVFEQLPPVLIVHLKRFMFTATCVDSNNNSVLCSDVRRLPYSVVTNRTITMESRRQQKAVVYELFAVVSHVGTSPHYGHYVALAELGGIWYACDDLYVSRVSNVSRRLGDEDTDGNPDSYIVFYRMRNTDAS</sequence>
<dbReference type="PANTHER" id="PTHR24006:SF733">
    <property type="entry name" value="RE52890P"/>
    <property type="match status" value="1"/>
</dbReference>
<dbReference type="EC" id="3.4.19.12" evidence="3"/>
<dbReference type="PANTHER" id="PTHR24006">
    <property type="entry name" value="UBIQUITIN CARBOXYL-TERMINAL HYDROLASE"/>
    <property type="match status" value="1"/>
</dbReference>
<dbReference type="InterPro" id="IPR001394">
    <property type="entry name" value="Peptidase_C19_UCH"/>
</dbReference>
<reference evidence="8 9" key="1">
    <citation type="submission" date="2021-06" db="EMBL/GenBank/DDBJ databases">
        <title>Genome sequence of Babesia caballi.</title>
        <authorList>
            <person name="Yamagishi J."/>
            <person name="Kidaka T."/>
            <person name="Ochi A."/>
        </authorList>
    </citation>
    <scope>NUCLEOTIDE SEQUENCE [LARGE SCALE GENOMIC DNA]</scope>
    <source>
        <strain evidence="8">USDA-D6B2</strain>
    </source>
</reference>
<gene>
    <name evidence="8" type="ORF">BcabD6B2_29830</name>
</gene>